<dbReference type="SUPFAM" id="SSF63712">
    <property type="entry name" value="Nicotinic receptor ligand binding domain-like"/>
    <property type="match status" value="1"/>
</dbReference>
<keyword evidence="7 14" id="KW-0472">Membrane</keyword>
<dbReference type="FunFam" id="2.70.170.10:FF:000030">
    <property type="entry name" value="AcetylCholine Receptor"/>
    <property type="match status" value="1"/>
</dbReference>
<feature type="transmembrane region" description="Helical" evidence="14">
    <location>
        <begin position="294"/>
        <end position="319"/>
    </location>
</feature>
<dbReference type="InterPro" id="IPR018000">
    <property type="entry name" value="Neurotransmitter_ion_chnl_CS"/>
</dbReference>
<feature type="domain" description="Neurotransmitter-gated ion-channel transmembrane" evidence="17">
    <location>
        <begin position="240"/>
        <end position="467"/>
    </location>
</feature>
<gene>
    <name evidence="18" type="ORF">MEDL_9473</name>
</gene>
<dbReference type="InterPro" id="IPR006201">
    <property type="entry name" value="Neur_channel"/>
</dbReference>
<evidence type="ECO:0000256" key="6">
    <source>
        <dbReference type="ARBA" id="ARBA00023065"/>
    </source>
</evidence>
<dbReference type="CDD" id="cd19051">
    <property type="entry name" value="LGIC_TM_cation"/>
    <property type="match status" value="1"/>
</dbReference>
<dbReference type="PANTHER" id="PTHR18945">
    <property type="entry name" value="NEUROTRANSMITTER GATED ION CHANNEL"/>
    <property type="match status" value="1"/>
</dbReference>
<dbReference type="FunFam" id="1.20.58.390:FF:000073">
    <property type="entry name" value="Neuronal acetylcholine receptor subunit alpha-9-II"/>
    <property type="match status" value="1"/>
</dbReference>
<dbReference type="Proteomes" id="UP000683360">
    <property type="component" value="Unassembled WGS sequence"/>
</dbReference>
<sequence>MWNYVVLLIFQGMYLAQTQLLTTELYQHLFMNTNYTIDLLPVCQNGGNVTVKLQTALRQVMDVNEREQIVTVNIWFRMKWNDCRFQWNASDFDGITSLNVPYASVWVPDITLYDSAADEVMMPGRENYRATINSDGSVSYNFPTVLKSVCRIDVTYFPFDTQVCRLTFGSWSHHGFEMDVVNSATEGDLATYIEHNEWDIAAFPVIRHVLHYNCCPEPYPDVTFYLTLKRKSQFYVLTVLFPCILTASVAALTFILPPESGEKVSLGVTVLLSLAVFLLMVSEQLPASSDTYPYIGMYFASSMTLVALSCFMTVMVLNLHYRGENGRKVPSWVRKLIINRLGVLVCSEKNTHRFYKSHRQSSNNSAQVSPENIKEERKTGNGHVPNGDNNEITFVSNRTNKDLLLHNRDPISGYLREQSTVLTKLEKNAEKDQDLRNNIDEWHEVAFIMDRFFLFFYIFTTVLTSIIFLAKMTEEA</sequence>
<keyword evidence="6 14" id="KW-0406">Ion transport</keyword>
<keyword evidence="5" id="KW-0770">Synapse</keyword>
<dbReference type="OrthoDB" id="6095221at2759"/>
<dbReference type="InterPro" id="IPR036734">
    <property type="entry name" value="Neur_chan_lig-bd_sf"/>
</dbReference>
<feature type="region of interest" description="Disordered" evidence="15">
    <location>
        <begin position="356"/>
        <end position="390"/>
    </location>
</feature>
<evidence type="ECO:0000256" key="5">
    <source>
        <dbReference type="ARBA" id="ARBA00023018"/>
    </source>
</evidence>
<name>A0A8S3QGT7_MYTED</name>
<feature type="domain" description="Neurotransmitter-gated ion-channel ligand-binding" evidence="16">
    <location>
        <begin position="23"/>
        <end position="231"/>
    </location>
</feature>
<feature type="chain" id="PRO_5035959523" evidence="14">
    <location>
        <begin position="19"/>
        <end position="476"/>
    </location>
</feature>
<dbReference type="PRINTS" id="PR00254">
    <property type="entry name" value="NICOTINICR"/>
</dbReference>
<evidence type="ECO:0000256" key="12">
    <source>
        <dbReference type="ARBA" id="ARBA00023303"/>
    </source>
</evidence>
<keyword evidence="12 14" id="KW-0407">Ion channel</keyword>
<dbReference type="InterPro" id="IPR006202">
    <property type="entry name" value="Neur_chan_lig-bd"/>
</dbReference>
<dbReference type="InterPro" id="IPR006029">
    <property type="entry name" value="Neurotrans-gated_channel_TM"/>
</dbReference>
<evidence type="ECO:0000256" key="10">
    <source>
        <dbReference type="ARBA" id="ARBA00023180"/>
    </source>
</evidence>
<dbReference type="InterPro" id="IPR002394">
    <property type="entry name" value="Nicotinic_acetylcholine_rcpt"/>
</dbReference>
<dbReference type="Pfam" id="PF02931">
    <property type="entry name" value="Neur_chan_LBD"/>
    <property type="match status" value="1"/>
</dbReference>
<evidence type="ECO:0000313" key="19">
    <source>
        <dbReference type="Proteomes" id="UP000683360"/>
    </source>
</evidence>
<keyword evidence="1 14" id="KW-0813">Transport</keyword>
<accession>A0A8S3QGT7</accession>
<dbReference type="SUPFAM" id="SSF90112">
    <property type="entry name" value="Neurotransmitter-gated ion-channel transmembrane pore"/>
    <property type="match status" value="1"/>
</dbReference>
<comment type="similarity">
    <text evidence="14">Belongs to the ligand-gated ion channel (TC 1.A.9) family.</text>
</comment>
<keyword evidence="8" id="KW-1015">Disulfide bond</keyword>
<feature type="compositionally biased region" description="Polar residues" evidence="15">
    <location>
        <begin position="360"/>
        <end position="370"/>
    </location>
</feature>
<dbReference type="InterPro" id="IPR036719">
    <property type="entry name" value="Neuro-gated_channel_TM_sf"/>
</dbReference>
<evidence type="ECO:0000256" key="14">
    <source>
        <dbReference type="RuleBase" id="RU000687"/>
    </source>
</evidence>
<evidence type="ECO:0000256" key="1">
    <source>
        <dbReference type="ARBA" id="ARBA00022448"/>
    </source>
</evidence>
<evidence type="ECO:0000256" key="11">
    <source>
        <dbReference type="ARBA" id="ARBA00023286"/>
    </source>
</evidence>
<feature type="signal peptide" evidence="14">
    <location>
        <begin position="1"/>
        <end position="18"/>
    </location>
</feature>
<dbReference type="InterPro" id="IPR038050">
    <property type="entry name" value="Neuro_actylchol_rec"/>
</dbReference>
<dbReference type="CDD" id="cd18997">
    <property type="entry name" value="LGIC_ECD_nAChR"/>
    <property type="match status" value="1"/>
</dbReference>
<proteinExistence type="inferred from homology"/>
<dbReference type="Gene3D" id="1.20.58.390">
    <property type="entry name" value="Neurotransmitter-gated ion-channel transmembrane domain"/>
    <property type="match status" value="2"/>
</dbReference>
<keyword evidence="10" id="KW-0325">Glycoprotein</keyword>
<evidence type="ECO:0000256" key="8">
    <source>
        <dbReference type="ARBA" id="ARBA00023157"/>
    </source>
</evidence>
<keyword evidence="14" id="KW-0732">Signal</keyword>
<keyword evidence="4 14" id="KW-1133">Transmembrane helix</keyword>
<evidence type="ECO:0000259" key="17">
    <source>
        <dbReference type="Pfam" id="PF02932"/>
    </source>
</evidence>
<evidence type="ECO:0000256" key="15">
    <source>
        <dbReference type="SAM" id="MobiDB-lite"/>
    </source>
</evidence>
<evidence type="ECO:0000313" key="18">
    <source>
        <dbReference type="EMBL" id="CAG2194448.1"/>
    </source>
</evidence>
<dbReference type="AlphaFoldDB" id="A0A8S3QGT7"/>
<dbReference type="PRINTS" id="PR00252">
    <property type="entry name" value="NRIONCHANNEL"/>
</dbReference>
<protein>
    <submittedName>
        <fullName evidence="18">CHRNA9</fullName>
    </submittedName>
</protein>
<evidence type="ECO:0000256" key="3">
    <source>
        <dbReference type="ARBA" id="ARBA00022692"/>
    </source>
</evidence>
<evidence type="ECO:0000256" key="4">
    <source>
        <dbReference type="ARBA" id="ARBA00022989"/>
    </source>
</evidence>
<keyword evidence="19" id="KW-1185">Reference proteome</keyword>
<dbReference type="GO" id="GO:0045211">
    <property type="term" value="C:postsynaptic membrane"/>
    <property type="evidence" value="ECO:0007669"/>
    <property type="project" value="InterPro"/>
</dbReference>
<feature type="transmembrane region" description="Helical" evidence="14">
    <location>
        <begin position="234"/>
        <end position="257"/>
    </location>
</feature>
<keyword evidence="9" id="KW-0675">Receptor</keyword>
<dbReference type="Gene3D" id="2.70.170.10">
    <property type="entry name" value="Neurotransmitter-gated ion-channel ligand-binding domain"/>
    <property type="match status" value="1"/>
</dbReference>
<dbReference type="EMBL" id="CAJPWZ010000480">
    <property type="protein sequence ID" value="CAG2194448.1"/>
    <property type="molecule type" value="Genomic_DNA"/>
</dbReference>
<comment type="subcellular location">
    <subcellularLocation>
        <location evidence="13">Synaptic cell membrane</location>
        <topology evidence="13">Multi-pass membrane protein</topology>
    </subcellularLocation>
</comment>
<evidence type="ECO:0000256" key="2">
    <source>
        <dbReference type="ARBA" id="ARBA00022475"/>
    </source>
</evidence>
<comment type="caution">
    <text evidence="18">The sequence shown here is derived from an EMBL/GenBank/DDBJ whole genome shotgun (WGS) entry which is preliminary data.</text>
</comment>
<keyword evidence="2" id="KW-1003">Cell membrane</keyword>
<evidence type="ECO:0000256" key="9">
    <source>
        <dbReference type="ARBA" id="ARBA00023170"/>
    </source>
</evidence>
<evidence type="ECO:0000256" key="7">
    <source>
        <dbReference type="ARBA" id="ARBA00023136"/>
    </source>
</evidence>
<feature type="transmembrane region" description="Helical" evidence="14">
    <location>
        <begin position="452"/>
        <end position="470"/>
    </location>
</feature>
<organism evidence="18 19">
    <name type="scientific">Mytilus edulis</name>
    <name type="common">Blue mussel</name>
    <dbReference type="NCBI Taxonomy" id="6550"/>
    <lineage>
        <taxon>Eukaryota</taxon>
        <taxon>Metazoa</taxon>
        <taxon>Spiralia</taxon>
        <taxon>Lophotrochozoa</taxon>
        <taxon>Mollusca</taxon>
        <taxon>Bivalvia</taxon>
        <taxon>Autobranchia</taxon>
        <taxon>Pteriomorphia</taxon>
        <taxon>Mytilida</taxon>
        <taxon>Mytiloidea</taxon>
        <taxon>Mytilidae</taxon>
        <taxon>Mytilinae</taxon>
        <taxon>Mytilus</taxon>
    </lineage>
</organism>
<dbReference type="GO" id="GO:0022848">
    <property type="term" value="F:acetylcholine-gated monoatomic cation-selective channel activity"/>
    <property type="evidence" value="ECO:0007669"/>
    <property type="project" value="InterPro"/>
</dbReference>
<evidence type="ECO:0000259" key="16">
    <source>
        <dbReference type="Pfam" id="PF02931"/>
    </source>
</evidence>
<evidence type="ECO:0000256" key="13">
    <source>
        <dbReference type="ARBA" id="ARBA00034099"/>
    </source>
</evidence>
<dbReference type="Pfam" id="PF02932">
    <property type="entry name" value="Neur_chan_memb"/>
    <property type="match status" value="1"/>
</dbReference>
<feature type="transmembrane region" description="Helical" evidence="14">
    <location>
        <begin position="264"/>
        <end position="282"/>
    </location>
</feature>
<reference evidence="18" key="1">
    <citation type="submission" date="2021-03" db="EMBL/GenBank/DDBJ databases">
        <authorList>
            <person name="Bekaert M."/>
        </authorList>
    </citation>
    <scope>NUCLEOTIDE SEQUENCE</scope>
</reference>
<dbReference type="GO" id="GO:0004888">
    <property type="term" value="F:transmembrane signaling receptor activity"/>
    <property type="evidence" value="ECO:0007669"/>
    <property type="project" value="InterPro"/>
</dbReference>
<dbReference type="PROSITE" id="PS00236">
    <property type="entry name" value="NEUROTR_ION_CHANNEL"/>
    <property type="match status" value="1"/>
</dbReference>
<keyword evidence="3 14" id="KW-0812">Transmembrane</keyword>
<dbReference type="NCBIfam" id="TIGR00860">
    <property type="entry name" value="LIC"/>
    <property type="match status" value="1"/>
</dbReference>
<keyword evidence="11" id="KW-1071">Ligand-gated ion channel</keyword>